<proteinExistence type="predicted"/>
<dbReference type="PANTHER" id="PTHR35871">
    <property type="entry name" value="EXPRESSED PROTEIN"/>
    <property type="match status" value="1"/>
</dbReference>
<keyword evidence="2" id="KW-1185">Reference proteome</keyword>
<dbReference type="GO" id="GO:0003676">
    <property type="term" value="F:nucleic acid binding"/>
    <property type="evidence" value="ECO:0007669"/>
    <property type="project" value="InterPro"/>
</dbReference>
<dbReference type="Gene3D" id="3.30.420.10">
    <property type="entry name" value="Ribonuclease H-like superfamily/Ribonuclease H"/>
    <property type="match status" value="1"/>
</dbReference>
<protein>
    <submittedName>
        <fullName evidence="1">Uncharacterized protein</fullName>
    </submittedName>
</protein>
<dbReference type="InterPro" id="IPR036397">
    <property type="entry name" value="RNaseH_sf"/>
</dbReference>
<sequence>MAQILRERGFEEEAKLNAECPGFKCSPDKMSCCCRWHFLYNQPDFMNIKSHSHVPQRLETVCEECGFHVIFLPKFHCELSFIEMCWGFSKHVYQQFEPSSRGDVLEQNIIAALDSIPLETMHRFSIWSQCFIDAYRKGLNGEQAAWAIKKYCGHRVLPEHIMHNFDISLTQNTDERIG</sequence>
<organism evidence="1 2">
    <name type="scientific">Rhizopogon vinicolor AM-OR11-026</name>
    <dbReference type="NCBI Taxonomy" id="1314800"/>
    <lineage>
        <taxon>Eukaryota</taxon>
        <taxon>Fungi</taxon>
        <taxon>Dikarya</taxon>
        <taxon>Basidiomycota</taxon>
        <taxon>Agaricomycotina</taxon>
        <taxon>Agaricomycetes</taxon>
        <taxon>Agaricomycetidae</taxon>
        <taxon>Boletales</taxon>
        <taxon>Suillineae</taxon>
        <taxon>Rhizopogonaceae</taxon>
        <taxon>Rhizopogon</taxon>
    </lineage>
</organism>
<dbReference type="EMBL" id="KV448748">
    <property type="protein sequence ID" value="OAX33562.1"/>
    <property type="molecule type" value="Genomic_DNA"/>
</dbReference>
<reference evidence="1 2" key="1">
    <citation type="submission" date="2016-06" db="EMBL/GenBank/DDBJ databases">
        <title>Comparative genomics of the ectomycorrhizal sister species Rhizopogon vinicolor and Rhizopogon vesiculosus (Basidiomycota: Boletales) reveals a divergence of the mating type B locus.</title>
        <authorList>
            <consortium name="DOE Joint Genome Institute"/>
            <person name="Mujic A.B."/>
            <person name="Kuo A."/>
            <person name="Tritt A."/>
            <person name="Lipzen A."/>
            <person name="Chen C."/>
            <person name="Johnson J."/>
            <person name="Sharma A."/>
            <person name="Barry K."/>
            <person name="Grigoriev I.V."/>
            <person name="Spatafora J.W."/>
        </authorList>
    </citation>
    <scope>NUCLEOTIDE SEQUENCE [LARGE SCALE GENOMIC DNA]</scope>
    <source>
        <strain evidence="1 2">AM-OR11-026</strain>
    </source>
</reference>
<dbReference type="STRING" id="1314800.A0A1B7MLV1"/>
<evidence type="ECO:0000313" key="1">
    <source>
        <dbReference type="EMBL" id="OAX33562.1"/>
    </source>
</evidence>
<gene>
    <name evidence="1" type="ORF">K503DRAFT_837755</name>
</gene>
<evidence type="ECO:0000313" key="2">
    <source>
        <dbReference type="Proteomes" id="UP000092154"/>
    </source>
</evidence>
<dbReference type="AlphaFoldDB" id="A0A1B7MLV1"/>
<dbReference type="OrthoDB" id="2416294at2759"/>
<name>A0A1B7MLV1_9AGAM</name>
<accession>A0A1B7MLV1</accession>
<dbReference type="InParanoid" id="A0A1B7MLV1"/>
<dbReference type="PANTHER" id="PTHR35871:SF1">
    <property type="entry name" value="CXC1-LIKE CYSTEINE CLUSTER ASSOCIATED WITH KDZ TRANSPOSASES DOMAIN-CONTAINING PROTEIN"/>
    <property type="match status" value="1"/>
</dbReference>
<dbReference type="Proteomes" id="UP000092154">
    <property type="component" value="Unassembled WGS sequence"/>
</dbReference>